<keyword evidence="5" id="KW-1133">Transmembrane helix</keyword>
<protein>
    <submittedName>
        <fullName evidence="7">Probable periplasmic serine proteinase</fullName>
    </submittedName>
</protein>
<dbReference type="InterPro" id="IPR051201">
    <property type="entry name" value="Chloro_Bact_Ser_Proteases"/>
</dbReference>
<keyword evidence="5" id="KW-0812">Transmembrane</keyword>
<dbReference type="InterPro" id="IPR036034">
    <property type="entry name" value="PDZ_sf"/>
</dbReference>
<dbReference type="InterPro" id="IPR001940">
    <property type="entry name" value="Peptidase_S1C"/>
</dbReference>
<feature type="region of interest" description="Disordered" evidence="4">
    <location>
        <begin position="1"/>
        <end position="33"/>
    </location>
</feature>
<evidence type="ECO:0000256" key="2">
    <source>
        <dbReference type="ARBA" id="ARBA00022670"/>
    </source>
</evidence>
<dbReference type="AlphaFoldDB" id="A5YS57"/>
<dbReference type="SUPFAM" id="SSF50156">
    <property type="entry name" value="PDZ domain-like"/>
    <property type="match status" value="1"/>
</dbReference>
<dbReference type="InterPro" id="IPR043504">
    <property type="entry name" value="Peptidase_S1_PA_chymotrypsin"/>
</dbReference>
<reference evidence="7" key="1">
    <citation type="journal article" date="2007" name="ISME J.">
        <title>Genomic plasticity in prokaryotes: the case of the square haloarchaeon.</title>
        <authorList>
            <person name="Cuadros-Orellana S."/>
            <person name="Martin-Cuadrado A.B."/>
            <person name="Legault B."/>
            <person name="D'Auria G."/>
            <person name="Zhaxybayeva O."/>
            <person name="Papke R.T."/>
            <person name="Rodriguez-Valera F."/>
        </authorList>
    </citation>
    <scope>NUCLEOTIDE SEQUENCE</scope>
</reference>
<dbReference type="GO" id="GO:0006508">
    <property type="term" value="P:proteolysis"/>
    <property type="evidence" value="ECO:0007669"/>
    <property type="project" value="UniProtKB-KW"/>
</dbReference>
<organism evidence="7">
    <name type="scientific">uncultured haloarchaeon</name>
    <dbReference type="NCBI Taxonomy" id="160804"/>
    <lineage>
        <taxon>Archaea</taxon>
        <taxon>Methanobacteriati</taxon>
        <taxon>Methanobacteriota</taxon>
        <taxon>Stenosarchaea group</taxon>
        <taxon>Halobacteria</taxon>
        <taxon>Halobacteriales</taxon>
        <taxon>Halobacteriaceae</taxon>
        <taxon>environmental samples</taxon>
    </lineage>
</organism>
<evidence type="ECO:0000313" key="7">
    <source>
        <dbReference type="EMBL" id="ABQ75814.1"/>
    </source>
</evidence>
<dbReference type="InterPro" id="IPR009003">
    <property type="entry name" value="Peptidase_S1_PA"/>
</dbReference>
<dbReference type="PANTHER" id="PTHR43343">
    <property type="entry name" value="PEPTIDASE S12"/>
    <property type="match status" value="1"/>
</dbReference>
<dbReference type="Pfam" id="PF13365">
    <property type="entry name" value="Trypsin_2"/>
    <property type="match status" value="1"/>
</dbReference>
<dbReference type="InterPro" id="IPR001478">
    <property type="entry name" value="PDZ"/>
</dbReference>
<dbReference type="PANTHER" id="PTHR43343:SF3">
    <property type="entry name" value="PROTEASE DO-LIKE 8, CHLOROPLASTIC"/>
    <property type="match status" value="1"/>
</dbReference>
<evidence type="ECO:0000256" key="1">
    <source>
        <dbReference type="ARBA" id="ARBA00010541"/>
    </source>
</evidence>
<keyword evidence="5" id="KW-0472">Membrane</keyword>
<proteinExistence type="inferred from homology"/>
<feature type="domain" description="PDZ" evidence="6">
    <location>
        <begin position="336"/>
        <end position="391"/>
    </location>
</feature>
<accession>A5YS57</accession>
<keyword evidence="2" id="KW-0645">Protease</keyword>
<comment type="similarity">
    <text evidence="1">Belongs to the peptidase S1C family.</text>
</comment>
<evidence type="ECO:0000256" key="3">
    <source>
        <dbReference type="ARBA" id="ARBA00022801"/>
    </source>
</evidence>
<feature type="compositionally biased region" description="Basic and acidic residues" evidence="4">
    <location>
        <begin position="22"/>
        <end position="33"/>
    </location>
</feature>
<feature type="compositionally biased region" description="Low complexity" evidence="4">
    <location>
        <begin position="1"/>
        <end position="21"/>
    </location>
</feature>
<evidence type="ECO:0000259" key="6">
    <source>
        <dbReference type="Pfam" id="PF13180"/>
    </source>
</evidence>
<name>A5YS57_9EURY</name>
<keyword evidence="3" id="KW-0378">Hydrolase</keyword>
<dbReference type="SUPFAM" id="SSF50494">
    <property type="entry name" value="Trypsin-like serine proteases"/>
    <property type="match status" value="1"/>
</dbReference>
<dbReference type="Pfam" id="PF13180">
    <property type="entry name" value="PDZ_2"/>
    <property type="match status" value="1"/>
</dbReference>
<sequence>MDKIISPDNSDSSDSSDSSDFSENKQDIQPSHEKSSIDISITQIAVSLAVIISLITFCTVIYMSAGGLIDTQPTQLDITPNHSSESSAESVYSASKPSVVTIYTQTNAGLRSQGTGFVYNNNGYIITNHHVISGNVQQLYVKYEDNTWANAEIVGTDIYVDLAVIDPDRPETPAPLPIAVDSPNVGESIYVIGSPHGLEYTLTSGVISGLNRTSPTSTQFVVPDMVQIEASLNNGNSGGPVLNKNGEVVGVARAREGENIGFAVSTDMIRAVVPNLIAEKQASHPFIGINSIEMTPYIAKANNINYTPGIGITHVVNETNAIEVLTPGNGQITYNNQQMLLVGDIITHVDGIQITNNERLATVLIQNHSPGDTVELTIVSGDTTRTVEIELTDRPNVNNLGVKP</sequence>
<dbReference type="Gene3D" id="2.40.10.10">
    <property type="entry name" value="Trypsin-like serine proteases"/>
    <property type="match status" value="2"/>
</dbReference>
<dbReference type="PRINTS" id="PR00834">
    <property type="entry name" value="PROTEASES2C"/>
</dbReference>
<evidence type="ECO:0000256" key="5">
    <source>
        <dbReference type="SAM" id="Phobius"/>
    </source>
</evidence>
<evidence type="ECO:0000256" key="4">
    <source>
        <dbReference type="SAM" id="MobiDB-lite"/>
    </source>
</evidence>
<dbReference type="Gene3D" id="2.30.42.10">
    <property type="match status" value="1"/>
</dbReference>
<feature type="transmembrane region" description="Helical" evidence="5">
    <location>
        <begin position="44"/>
        <end position="65"/>
    </location>
</feature>
<dbReference type="EMBL" id="EF583984">
    <property type="protein sequence ID" value="ABQ75814.1"/>
    <property type="molecule type" value="Genomic_DNA"/>
</dbReference>
<dbReference type="GO" id="GO:0004252">
    <property type="term" value="F:serine-type endopeptidase activity"/>
    <property type="evidence" value="ECO:0007669"/>
    <property type="project" value="InterPro"/>
</dbReference>